<sequence>MHLRYARGNARYAFINWNKQCLGGDSRRHPASGRPAPPGHPPGTLEQPGSDITGQACDSGAGQDTAGYLGRAHRVTLCLP</sequence>
<feature type="region of interest" description="Disordered" evidence="1">
    <location>
        <begin position="24"/>
        <end position="65"/>
    </location>
</feature>
<gene>
    <name evidence="2" type="ORF">NDU88_002974</name>
</gene>
<keyword evidence="3" id="KW-1185">Reference proteome</keyword>
<dbReference type="EMBL" id="JANPWB010000002">
    <property type="protein sequence ID" value="KAJ1207583.1"/>
    <property type="molecule type" value="Genomic_DNA"/>
</dbReference>
<evidence type="ECO:0000256" key="1">
    <source>
        <dbReference type="SAM" id="MobiDB-lite"/>
    </source>
</evidence>
<dbReference type="AlphaFoldDB" id="A0AAV7W253"/>
<evidence type="ECO:0000313" key="3">
    <source>
        <dbReference type="Proteomes" id="UP001066276"/>
    </source>
</evidence>
<organism evidence="2 3">
    <name type="scientific">Pleurodeles waltl</name>
    <name type="common">Iberian ribbed newt</name>
    <dbReference type="NCBI Taxonomy" id="8319"/>
    <lineage>
        <taxon>Eukaryota</taxon>
        <taxon>Metazoa</taxon>
        <taxon>Chordata</taxon>
        <taxon>Craniata</taxon>
        <taxon>Vertebrata</taxon>
        <taxon>Euteleostomi</taxon>
        <taxon>Amphibia</taxon>
        <taxon>Batrachia</taxon>
        <taxon>Caudata</taxon>
        <taxon>Salamandroidea</taxon>
        <taxon>Salamandridae</taxon>
        <taxon>Pleurodelinae</taxon>
        <taxon>Pleurodeles</taxon>
    </lineage>
</organism>
<dbReference type="Proteomes" id="UP001066276">
    <property type="component" value="Chromosome 1_2"/>
</dbReference>
<name>A0AAV7W253_PLEWA</name>
<accession>A0AAV7W253</accession>
<proteinExistence type="predicted"/>
<reference evidence="2" key="1">
    <citation type="journal article" date="2022" name="bioRxiv">
        <title>Sequencing and chromosome-scale assembly of the giantPleurodeles waltlgenome.</title>
        <authorList>
            <person name="Brown T."/>
            <person name="Elewa A."/>
            <person name="Iarovenko S."/>
            <person name="Subramanian E."/>
            <person name="Araus A.J."/>
            <person name="Petzold A."/>
            <person name="Susuki M."/>
            <person name="Suzuki K.-i.T."/>
            <person name="Hayashi T."/>
            <person name="Toyoda A."/>
            <person name="Oliveira C."/>
            <person name="Osipova E."/>
            <person name="Leigh N.D."/>
            <person name="Simon A."/>
            <person name="Yun M.H."/>
        </authorList>
    </citation>
    <scope>NUCLEOTIDE SEQUENCE</scope>
    <source>
        <strain evidence="2">20211129_DDA</strain>
        <tissue evidence="2">Liver</tissue>
    </source>
</reference>
<evidence type="ECO:0000313" key="2">
    <source>
        <dbReference type="EMBL" id="KAJ1207583.1"/>
    </source>
</evidence>
<comment type="caution">
    <text evidence="2">The sequence shown here is derived from an EMBL/GenBank/DDBJ whole genome shotgun (WGS) entry which is preliminary data.</text>
</comment>
<protein>
    <submittedName>
        <fullName evidence="2">Uncharacterized protein</fullName>
    </submittedName>
</protein>